<gene>
    <name evidence="3" type="ORF">SAMN05421505_13254</name>
</gene>
<dbReference type="PROSITE" id="PS51257">
    <property type="entry name" value="PROKAR_LIPOPROTEIN"/>
    <property type="match status" value="1"/>
</dbReference>
<dbReference type="Proteomes" id="UP000198923">
    <property type="component" value="Unassembled WGS sequence"/>
</dbReference>
<dbReference type="OrthoDB" id="597632at2"/>
<dbReference type="EMBL" id="FNCN01000032">
    <property type="protein sequence ID" value="SDI06646.1"/>
    <property type="molecule type" value="Genomic_DNA"/>
</dbReference>
<evidence type="ECO:0000256" key="1">
    <source>
        <dbReference type="SAM" id="MobiDB-lite"/>
    </source>
</evidence>
<keyword evidence="2" id="KW-0732">Signal</keyword>
<name>A0A1G8HIZ5_9ACTN</name>
<accession>A0A1G8HIZ5</accession>
<dbReference type="InterPro" id="IPR005297">
    <property type="entry name" value="Lipoprotein_repeat"/>
</dbReference>
<feature type="region of interest" description="Disordered" evidence="1">
    <location>
        <begin position="38"/>
        <end position="78"/>
    </location>
</feature>
<feature type="compositionally biased region" description="Low complexity" evidence="1">
    <location>
        <begin position="59"/>
        <end position="72"/>
    </location>
</feature>
<feature type="signal peptide" evidence="2">
    <location>
        <begin position="1"/>
        <end position="23"/>
    </location>
</feature>
<organism evidence="3 4">
    <name type="scientific">Sinosporangium album</name>
    <dbReference type="NCBI Taxonomy" id="504805"/>
    <lineage>
        <taxon>Bacteria</taxon>
        <taxon>Bacillati</taxon>
        <taxon>Actinomycetota</taxon>
        <taxon>Actinomycetes</taxon>
        <taxon>Streptosporangiales</taxon>
        <taxon>Streptosporangiaceae</taxon>
        <taxon>Sinosporangium</taxon>
    </lineage>
</organism>
<dbReference type="PANTHER" id="PTHR39335:SF1">
    <property type="entry name" value="BLL4220 PROTEIN"/>
    <property type="match status" value="1"/>
</dbReference>
<protein>
    <submittedName>
        <fullName evidence="3">Predicted lipoprotein with conserved Yx(FWY)xxD motif</fullName>
    </submittedName>
</protein>
<sequence>MRRIWPVGLAAATMLLSACGGGADTRTGVDTELAGMSTAMPTGEVSPPASPATGGATERPSPSTTGGRPTGTAVPGMPAHAEVTTETTKYGTVLSAPGGRVLYVFDKDTGGTPTCYKACADAWPPYLTAEEPKAGQGVDKNMLGTVARRKGRKQVTYNGQPLYLFSRDTRPGDTKGQKQTAFGAEWHVVGPDGKKIID</sequence>
<evidence type="ECO:0000313" key="3">
    <source>
        <dbReference type="EMBL" id="SDI06646.1"/>
    </source>
</evidence>
<reference evidence="3 4" key="1">
    <citation type="submission" date="2016-10" db="EMBL/GenBank/DDBJ databases">
        <authorList>
            <person name="de Groot N.N."/>
        </authorList>
    </citation>
    <scope>NUCLEOTIDE SEQUENCE [LARGE SCALE GENOMIC DNA]</scope>
    <source>
        <strain evidence="3 4">CPCC 201354</strain>
    </source>
</reference>
<feature type="chain" id="PRO_5011620832" evidence="2">
    <location>
        <begin position="24"/>
        <end position="198"/>
    </location>
</feature>
<dbReference type="RefSeq" id="WP_093173974.1">
    <property type="nucleotide sequence ID" value="NZ_FNCN01000032.1"/>
</dbReference>
<evidence type="ECO:0000256" key="2">
    <source>
        <dbReference type="SAM" id="SignalP"/>
    </source>
</evidence>
<dbReference type="Pfam" id="PF03640">
    <property type="entry name" value="Lipoprotein_15"/>
    <property type="match status" value="2"/>
</dbReference>
<evidence type="ECO:0000313" key="4">
    <source>
        <dbReference type="Proteomes" id="UP000198923"/>
    </source>
</evidence>
<proteinExistence type="predicted"/>
<dbReference type="PANTHER" id="PTHR39335">
    <property type="entry name" value="BLL4220 PROTEIN"/>
    <property type="match status" value="1"/>
</dbReference>
<keyword evidence="3" id="KW-0449">Lipoprotein</keyword>
<dbReference type="GO" id="GO:0043448">
    <property type="term" value="P:alkane catabolic process"/>
    <property type="evidence" value="ECO:0007669"/>
    <property type="project" value="TreeGrafter"/>
</dbReference>
<dbReference type="AlphaFoldDB" id="A0A1G8HIZ5"/>
<keyword evidence="4" id="KW-1185">Reference proteome</keyword>